<feature type="transmembrane region" description="Helical" evidence="1">
    <location>
        <begin position="77"/>
        <end position="97"/>
    </location>
</feature>
<reference evidence="2 3" key="1">
    <citation type="journal article" date="2014" name="Curr. Biol.">
        <title>The genome of the clonal raider ant Cerapachys biroi.</title>
        <authorList>
            <person name="Oxley P.R."/>
            <person name="Ji L."/>
            <person name="Fetter-Pruneda I."/>
            <person name="McKenzie S.K."/>
            <person name="Li C."/>
            <person name="Hu H."/>
            <person name="Zhang G."/>
            <person name="Kronauer D.J."/>
        </authorList>
    </citation>
    <scope>NUCLEOTIDE SEQUENCE [LARGE SCALE GENOMIC DNA]</scope>
</reference>
<dbReference type="Proteomes" id="UP000053097">
    <property type="component" value="Unassembled WGS sequence"/>
</dbReference>
<keyword evidence="3" id="KW-1185">Reference proteome</keyword>
<keyword evidence="1" id="KW-0472">Membrane</keyword>
<accession>A0A026WV48</accession>
<keyword evidence="1" id="KW-1133">Transmembrane helix</keyword>
<feature type="transmembrane region" description="Helical" evidence="1">
    <location>
        <begin position="103"/>
        <end position="121"/>
    </location>
</feature>
<evidence type="ECO:0000256" key="1">
    <source>
        <dbReference type="SAM" id="Phobius"/>
    </source>
</evidence>
<protein>
    <submittedName>
        <fullName evidence="2">Uncharacterized protein</fullName>
    </submittedName>
</protein>
<evidence type="ECO:0000313" key="2">
    <source>
        <dbReference type="EMBL" id="EZA58979.1"/>
    </source>
</evidence>
<sequence length="129" mass="14455">MIMEGMKTAGEPSRVVRKGELPPLLAKKTVSTTRLSSRPKETTVRIPPYCAPEILNNAKHAIMRRLNGLTPKRASPLFQYLLILSIYVGIHVLLAVIAWRTPAYQLFASSQICGFFAFLMWRISGTILI</sequence>
<gene>
    <name evidence="2" type="ORF">X777_16938</name>
</gene>
<name>A0A026WV48_OOCBI</name>
<organism evidence="2 3">
    <name type="scientific">Ooceraea biroi</name>
    <name type="common">Clonal raider ant</name>
    <name type="synonym">Cerapachys biroi</name>
    <dbReference type="NCBI Taxonomy" id="2015173"/>
    <lineage>
        <taxon>Eukaryota</taxon>
        <taxon>Metazoa</taxon>
        <taxon>Ecdysozoa</taxon>
        <taxon>Arthropoda</taxon>
        <taxon>Hexapoda</taxon>
        <taxon>Insecta</taxon>
        <taxon>Pterygota</taxon>
        <taxon>Neoptera</taxon>
        <taxon>Endopterygota</taxon>
        <taxon>Hymenoptera</taxon>
        <taxon>Apocrita</taxon>
        <taxon>Aculeata</taxon>
        <taxon>Formicoidea</taxon>
        <taxon>Formicidae</taxon>
        <taxon>Dorylinae</taxon>
        <taxon>Ooceraea</taxon>
    </lineage>
</organism>
<keyword evidence="1" id="KW-0812">Transmembrane</keyword>
<proteinExistence type="predicted"/>
<dbReference type="EMBL" id="KK107111">
    <property type="protein sequence ID" value="EZA58979.1"/>
    <property type="molecule type" value="Genomic_DNA"/>
</dbReference>
<evidence type="ECO:0000313" key="3">
    <source>
        <dbReference type="Proteomes" id="UP000053097"/>
    </source>
</evidence>
<dbReference type="AlphaFoldDB" id="A0A026WV48"/>